<dbReference type="Pfam" id="PF01565">
    <property type="entry name" value="FAD_binding_4"/>
    <property type="match status" value="1"/>
</dbReference>
<sequence length="459" mass="48763">MHNLCLLIRSIAATLAIWCLLVPCAEAVDPGSCCQSLAASLGSKVAFPDSPAYSSSLASYWSAQEQTTYPACVLSASSAQDVSTALKILVPRACKFAARGGGHGALAGLANIQDGVTIDLRGLDFIKPFAENQLVSVGSGLRIGAIYAALHPLNIAISGGRSYDVGVSGSTLGNGWGWLSNEAGFCCDNVVEYEVVLANGAIVTASQRNNANLWKALKGGGNNFGIVTNFVLRTVPMTRIWTADVVYTLTESQIPRLLGAAADFTSREEPDPKETLLFTFSYTPTVGNMYYVQCISFSMTVVNDPDALSELHRVYNTSIASVSGVYGIGWTLSFQPLTRLMTDASAARGGNVLGIGQPPEEGLHEVQLTAAFPDAADYDRVSRAADQLLADCTAAVKLLGADWPWVEMNHASHIQDPISTYGEENKAFLVDTAAEYDPDAVFQKLMPGGYKLKGGHASR</sequence>
<gene>
    <name evidence="7" type="ORF">PG993_013626</name>
</gene>
<keyword evidence="2" id="KW-0285">Flavoprotein</keyword>
<dbReference type="PANTHER" id="PTHR42973">
    <property type="entry name" value="BINDING OXIDOREDUCTASE, PUTATIVE (AFU_ORTHOLOGUE AFUA_1G17690)-RELATED"/>
    <property type="match status" value="1"/>
</dbReference>
<keyword evidence="8" id="KW-1185">Reference proteome</keyword>
<keyword evidence="5" id="KW-0732">Signal</keyword>
<feature type="signal peptide" evidence="5">
    <location>
        <begin position="1"/>
        <end position="27"/>
    </location>
</feature>
<evidence type="ECO:0000256" key="4">
    <source>
        <dbReference type="ARBA" id="ARBA00023002"/>
    </source>
</evidence>
<keyword evidence="4" id="KW-0560">Oxidoreductase</keyword>
<keyword evidence="3" id="KW-0274">FAD</keyword>
<dbReference type="InterPro" id="IPR050416">
    <property type="entry name" value="FAD-linked_Oxidoreductase"/>
</dbReference>
<accession>A0ABR1RS89</accession>
<evidence type="ECO:0000256" key="5">
    <source>
        <dbReference type="SAM" id="SignalP"/>
    </source>
</evidence>
<dbReference type="Gene3D" id="3.30.465.10">
    <property type="match status" value="1"/>
</dbReference>
<comment type="similarity">
    <text evidence="1">Belongs to the oxygen-dependent FAD-linked oxidoreductase family.</text>
</comment>
<dbReference type="InterPro" id="IPR036318">
    <property type="entry name" value="FAD-bd_PCMH-like_sf"/>
</dbReference>
<dbReference type="InterPro" id="IPR016169">
    <property type="entry name" value="FAD-bd_PCMH_sub2"/>
</dbReference>
<evidence type="ECO:0000256" key="1">
    <source>
        <dbReference type="ARBA" id="ARBA00005466"/>
    </source>
</evidence>
<dbReference type="PANTHER" id="PTHR42973:SF22">
    <property type="entry name" value="FAD-BINDING PCMH-TYPE DOMAIN-CONTAINING PROTEIN-RELATED"/>
    <property type="match status" value="1"/>
</dbReference>
<dbReference type="PROSITE" id="PS51387">
    <property type="entry name" value="FAD_PCMH"/>
    <property type="match status" value="1"/>
</dbReference>
<evidence type="ECO:0000256" key="3">
    <source>
        <dbReference type="ARBA" id="ARBA00022827"/>
    </source>
</evidence>
<feature type="chain" id="PRO_5046105758" description="FAD-binding PCMH-type domain-containing protein" evidence="5">
    <location>
        <begin position="28"/>
        <end position="459"/>
    </location>
</feature>
<name>A0ABR1RS89_9PEZI</name>
<dbReference type="InterPro" id="IPR006094">
    <property type="entry name" value="Oxid_FAD_bind_N"/>
</dbReference>
<feature type="domain" description="FAD-binding PCMH-type" evidence="6">
    <location>
        <begin position="66"/>
        <end position="237"/>
    </location>
</feature>
<proteinExistence type="inferred from homology"/>
<protein>
    <recommendedName>
        <fullName evidence="6">FAD-binding PCMH-type domain-containing protein</fullName>
    </recommendedName>
</protein>
<evidence type="ECO:0000313" key="7">
    <source>
        <dbReference type="EMBL" id="KAK8017300.1"/>
    </source>
</evidence>
<evidence type="ECO:0000256" key="2">
    <source>
        <dbReference type="ARBA" id="ARBA00022630"/>
    </source>
</evidence>
<dbReference type="SUPFAM" id="SSF56176">
    <property type="entry name" value="FAD-binding/transporter-associated domain-like"/>
    <property type="match status" value="1"/>
</dbReference>
<dbReference type="EMBL" id="JAQQWK010000013">
    <property type="protein sequence ID" value="KAK8017300.1"/>
    <property type="molecule type" value="Genomic_DNA"/>
</dbReference>
<reference evidence="7 8" key="1">
    <citation type="submission" date="2023-01" db="EMBL/GenBank/DDBJ databases">
        <title>Analysis of 21 Apiospora genomes using comparative genomics revels a genus with tremendous synthesis potential of carbohydrate active enzymes and secondary metabolites.</title>
        <authorList>
            <person name="Sorensen T."/>
        </authorList>
    </citation>
    <scope>NUCLEOTIDE SEQUENCE [LARGE SCALE GENOMIC DNA]</scope>
    <source>
        <strain evidence="7 8">CBS 33761</strain>
    </source>
</reference>
<comment type="caution">
    <text evidence="7">The sequence shown here is derived from an EMBL/GenBank/DDBJ whole genome shotgun (WGS) entry which is preliminary data.</text>
</comment>
<organism evidence="7 8">
    <name type="scientific">Apiospora rasikravindrae</name>
    <dbReference type="NCBI Taxonomy" id="990691"/>
    <lineage>
        <taxon>Eukaryota</taxon>
        <taxon>Fungi</taxon>
        <taxon>Dikarya</taxon>
        <taxon>Ascomycota</taxon>
        <taxon>Pezizomycotina</taxon>
        <taxon>Sordariomycetes</taxon>
        <taxon>Xylariomycetidae</taxon>
        <taxon>Amphisphaeriales</taxon>
        <taxon>Apiosporaceae</taxon>
        <taxon>Apiospora</taxon>
    </lineage>
</organism>
<dbReference type="Proteomes" id="UP001444661">
    <property type="component" value="Unassembled WGS sequence"/>
</dbReference>
<dbReference type="InterPro" id="IPR016166">
    <property type="entry name" value="FAD-bd_PCMH"/>
</dbReference>
<evidence type="ECO:0000313" key="8">
    <source>
        <dbReference type="Proteomes" id="UP001444661"/>
    </source>
</evidence>
<evidence type="ECO:0000259" key="6">
    <source>
        <dbReference type="PROSITE" id="PS51387"/>
    </source>
</evidence>